<keyword evidence="8" id="KW-0406">Ion transport</keyword>
<dbReference type="NCBIfam" id="TIGR00813">
    <property type="entry name" value="sss"/>
    <property type="match status" value="1"/>
</dbReference>
<comment type="similarity">
    <text evidence="2 11">Belongs to the sodium:solute symporter (SSF) (TC 2.A.21) family.</text>
</comment>
<feature type="transmembrane region" description="Helical" evidence="13">
    <location>
        <begin position="324"/>
        <end position="346"/>
    </location>
</feature>
<feature type="transmembrane region" description="Helical" evidence="13">
    <location>
        <begin position="384"/>
        <end position="405"/>
    </location>
</feature>
<evidence type="ECO:0008006" key="16">
    <source>
        <dbReference type="Google" id="ProtNLM"/>
    </source>
</evidence>
<keyword evidence="10" id="KW-0739">Sodium transport</keyword>
<keyword evidence="6 13" id="KW-1133">Transmembrane helix</keyword>
<keyword evidence="4" id="KW-1003">Cell membrane</keyword>
<dbReference type="InterPro" id="IPR051163">
    <property type="entry name" value="Sodium:Solute_Symporter_SSF"/>
</dbReference>
<evidence type="ECO:0000256" key="13">
    <source>
        <dbReference type="SAM" id="Phobius"/>
    </source>
</evidence>
<dbReference type="Proteomes" id="UP001283361">
    <property type="component" value="Unassembled WGS sequence"/>
</dbReference>
<organism evidence="14 15">
    <name type="scientific">Elysia crispata</name>
    <name type="common">lettuce slug</name>
    <dbReference type="NCBI Taxonomy" id="231223"/>
    <lineage>
        <taxon>Eukaryota</taxon>
        <taxon>Metazoa</taxon>
        <taxon>Spiralia</taxon>
        <taxon>Lophotrochozoa</taxon>
        <taxon>Mollusca</taxon>
        <taxon>Gastropoda</taxon>
        <taxon>Heterobranchia</taxon>
        <taxon>Euthyneura</taxon>
        <taxon>Panpulmonata</taxon>
        <taxon>Sacoglossa</taxon>
        <taxon>Placobranchoidea</taxon>
        <taxon>Plakobranchidae</taxon>
        <taxon>Elysia</taxon>
    </lineage>
</organism>
<evidence type="ECO:0000256" key="4">
    <source>
        <dbReference type="ARBA" id="ARBA00022475"/>
    </source>
</evidence>
<comment type="caution">
    <text evidence="14">The sequence shown here is derived from an EMBL/GenBank/DDBJ whole genome shotgun (WGS) entry which is preliminary data.</text>
</comment>
<feature type="transmembrane region" description="Helical" evidence="13">
    <location>
        <begin position="411"/>
        <end position="435"/>
    </location>
</feature>
<evidence type="ECO:0000256" key="9">
    <source>
        <dbReference type="ARBA" id="ARBA00023136"/>
    </source>
</evidence>
<feature type="region of interest" description="Disordered" evidence="12">
    <location>
        <begin position="617"/>
        <end position="655"/>
    </location>
</feature>
<evidence type="ECO:0000256" key="3">
    <source>
        <dbReference type="ARBA" id="ARBA00022448"/>
    </source>
</evidence>
<dbReference type="GO" id="GO:0005886">
    <property type="term" value="C:plasma membrane"/>
    <property type="evidence" value="ECO:0007669"/>
    <property type="project" value="UniProtKB-SubCell"/>
</dbReference>
<feature type="compositionally biased region" description="Basic and acidic residues" evidence="12">
    <location>
        <begin position="636"/>
        <end position="655"/>
    </location>
</feature>
<keyword evidence="7" id="KW-0915">Sodium</keyword>
<protein>
    <recommendedName>
        <fullName evidence="16">Sodium-coupled monocarboxylate transporter 1</fullName>
    </recommendedName>
</protein>
<accession>A0AAE1BBB1</accession>
<sequence>MNSLKHDFTVWDYIVFIGMLVTSMAIGIYFALKGDRQRTQGEYLMGGRSMSVLPVGISILVSFQSAILMLGTPAEMYTQGTEFFLNVFGQIVGFLLGGLLFVPLLYPLGFTSTYEYLEKRFHSRAVRLLGTFIMVIGQIIYMGIASFAPATAFEAVTGFPVMATLFVIGAVATFYTSIGGMKAVVWTDVFQASLMLAGILSIAIQGTIKANGLSRVWEINEKWDRIHFFTWSVDPRVRHTVWGLLIGNALNWMFIGGVNQASVQRYCSLSTLREAKATAWINSVGVLILFTFTCLSGVVMFAYYADQNCDPLGQGLVDNSNQLIPYLVMEILAYPAIPGLFMSSLFSGALSSISSSLNSLSAVTWEDCLKPYLDKRMTEIRKTVLLKILVAFFGILAIGMSYIVTFIEGTVVQAAVSLIGPLNGAVGGMFILGAFCPFANKYGAFVGGLIGMIISMWRSIGAYDAGIEYRDVPYPNGTCPGSNSSGVEPTPTTHSYITTTLLKDGESGPFDEFYKVSYMWASLLATVTCVLPGIAVSLVTRPLMTEEEKHVPTMYQIPIFTRILCCLPDSWLFALDCRRDFENPEDISHRMRDIEIHVPSVKDDVSSDGQYLSMAKNEKNGKNRALENGIENTAFQKEDLPDKKTAVDDRLKSSL</sequence>
<dbReference type="CDD" id="cd11492">
    <property type="entry name" value="SLC5sbd_NIS-SMVT"/>
    <property type="match status" value="1"/>
</dbReference>
<evidence type="ECO:0000256" key="2">
    <source>
        <dbReference type="ARBA" id="ARBA00006434"/>
    </source>
</evidence>
<dbReference type="InterPro" id="IPR001734">
    <property type="entry name" value="Na/solute_symporter"/>
</dbReference>
<dbReference type="InterPro" id="IPR038377">
    <property type="entry name" value="Na/Glc_symporter_sf"/>
</dbReference>
<feature type="transmembrane region" description="Helical" evidence="13">
    <location>
        <begin position="518"/>
        <end position="539"/>
    </location>
</feature>
<name>A0AAE1BBB1_9GAST</name>
<evidence type="ECO:0000256" key="7">
    <source>
        <dbReference type="ARBA" id="ARBA00023053"/>
    </source>
</evidence>
<keyword evidence="5 13" id="KW-0812">Transmembrane</keyword>
<evidence type="ECO:0000256" key="8">
    <source>
        <dbReference type="ARBA" id="ARBA00023065"/>
    </source>
</evidence>
<reference evidence="14" key="1">
    <citation type="journal article" date="2023" name="G3 (Bethesda)">
        <title>A reference genome for the long-term kleptoplast-retaining sea slug Elysia crispata morphotype clarki.</title>
        <authorList>
            <person name="Eastman K.E."/>
            <person name="Pendleton A.L."/>
            <person name="Shaikh M.A."/>
            <person name="Suttiyut T."/>
            <person name="Ogas R."/>
            <person name="Tomko P."/>
            <person name="Gavelis G."/>
            <person name="Widhalm J.R."/>
            <person name="Wisecaver J.H."/>
        </authorList>
    </citation>
    <scope>NUCLEOTIDE SEQUENCE</scope>
    <source>
        <strain evidence="14">ECLA1</strain>
    </source>
</reference>
<feature type="transmembrane region" description="Helical" evidence="13">
    <location>
        <begin position="240"/>
        <end position="258"/>
    </location>
</feature>
<feature type="transmembrane region" description="Helical" evidence="13">
    <location>
        <begin position="279"/>
        <end position="304"/>
    </location>
</feature>
<feature type="transmembrane region" description="Helical" evidence="13">
    <location>
        <begin position="13"/>
        <end position="32"/>
    </location>
</feature>
<evidence type="ECO:0000256" key="10">
    <source>
        <dbReference type="ARBA" id="ARBA00023201"/>
    </source>
</evidence>
<dbReference type="Pfam" id="PF00474">
    <property type="entry name" value="SSF"/>
    <property type="match status" value="1"/>
</dbReference>
<feature type="transmembrane region" description="Helical" evidence="13">
    <location>
        <begin position="159"/>
        <end position="177"/>
    </location>
</feature>
<dbReference type="PROSITE" id="PS50283">
    <property type="entry name" value="NA_SOLUT_SYMP_3"/>
    <property type="match status" value="1"/>
</dbReference>
<feature type="transmembrane region" description="Helical" evidence="13">
    <location>
        <begin position="189"/>
        <end position="208"/>
    </location>
</feature>
<feature type="transmembrane region" description="Helical" evidence="13">
    <location>
        <begin position="83"/>
        <end position="106"/>
    </location>
</feature>
<evidence type="ECO:0000256" key="11">
    <source>
        <dbReference type="RuleBase" id="RU362091"/>
    </source>
</evidence>
<feature type="transmembrane region" description="Helical" evidence="13">
    <location>
        <begin position="52"/>
        <end position="71"/>
    </location>
</feature>
<gene>
    <name evidence="14" type="ORF">RRG08_051738</name>
</gene>
<comment type="subcellular location">
    <subcellularLocation>
        <location evidence="1">Cell membrane</location>
        <topology evidence="1">Multi-pass membrane protein</topology>
    </subcellularLocation>
</comment>
<dbReference type="PANTHER" id="PTHR42985">
    <property type="entry name" value="SODIUM-COUPLED MONOCARBOXYLATE TRANSPORTER"/>
    <property type="match status" value="1"/>
</dbReference>
<dbReference type="Gene3D" id="1.20.1730.10">
    <property type="entry name" value="Sodium/glucose cotransporter"/>
    <property type="match status" value="1"/>
</dbReference>
<dbReference type="GO" id="GO:0015293">
    <property type="term" value="F:symporter activity"/>
    <property type="evidence" value="ECO:0007669"/>
    <property type="project" value="TreeGrafter"/>
</dbReference>
<keyword evidence="3" id="KW-0813">Transport</keyword>
<dbReference type="EMBL" id="JAWDGP010000204">
    <property type="protein sequence ID" value="KAK3802983.1"/>
    <property type="molecule type" value="Genomic_DNA"/>
</dbReference>
<dbReference type="PANTHER" id="PTHR42985:SF40">
    <property type="entry name" value="LD47995P-RELATED"/>
    <property type="match status" value="1"/>
</dbReference>
<proteinExistence type="inferred from homology"/>
<dbReference type="GO" id="GO:0006814">
    <property type="term" value="P:sodium ion transport"/>
    <property type="evidence" value="ECO:0007669"/>
    <property type="project" value="UniProtKB-KW"/>
</dbReference>
<evidence type="ECO:0000256" key="6">
    <source>
        <dbReference type="ARBA" id="ARBA00022989"/>
    </source>
</evidence>
<evidence type="ECO:0000313" key="15">
    <source>
        <dbReference type="Proteomes" id="UP001283361"/>
    </source>
</evidence>
<feature type="transmembrane region" description="Helical" evidence="13">
    <location>
        <begin position="442"/>
        <end position="460"/>
    </location>
</feature>
<evidence type="ECO:0000256" key="12">
    <source>
        <dbReference type="SAM" id="MobiDB-lite"/>
    </source>
</evidence>
<keyword evidence="9 13" id="KW-0472">Membrane</keyword>
<evidence type="ECO:0000256" key="1">
    <source>
        <dbReference type="ARBA" id="ARBA00004651"/>
    </source>
</evidence>
<dbReference type="AlphaFoldDB" id="A0AAE1BBB1"/>
<evidence type="ECO:0000313" key="14">
    <source>
        <dbReference type="EMBL" id="KAK3802983.1"/>
    </source>
</evidence>
<keyword evidence="15" id="KW-1185">Reference proteome</keyword>
<evidence type="ECO:0000256" key="5">
    <source>
        <dbReference type="ARBA" id="ARBA00022692"/>
    </source>
</evidence>
<feature type="transmembrane region" description="Helical" evidence="13">
    <location>
        <begin position="126"/>
        <end position="147"/>
    </location>
</feature>